<dbReference type="Proteomes" id="UP000188532">
    <property type="component" value="Unassembled WGS sequence"/>
</dbReference>
<dbReference type="EMBL" id="MVBM01000004">
    <property type="protein sequence ID" value="OOK73589.1"/>
    <property type="molecule type" value="Genomic_DNA"/>
</dbReference>
<organism evidence="2 4">
    <name type="scientific">Mycobacterium kansasii</name>
    <dbReference type="NCBI Taxonomy" id="1768"/>
    <lineage>
        <taxon>Bacteria</taxon>
        <taxon>Bacillati</taxon>
        <taxon>Actinomycetota</taxon>
        <taxon>Actinomycetes</taxon>
        <taxon>Mycobacteriales</taxon>
        <taxon>Mycobacteriaceae</taxon>
        <taxon>Mycobacterium</taxon>
    </lineage>
</organism>
<evidence type="ECO:0000313" key="2">
    <source>
        <dbReference type="EMBL" id="OOK73589.1"/>
    </source>
</evidence>
<dbReference type="AlphaFoldDB" id="A0A1V3X319"/>
<comment type="caution">
    <text evidence="2">The sequence shown here is derived from an EMBL/GenBank/DDBJ whole genome shotgun (WGS) entry which is preliminary data.</text>
</comment>
<evidence type="ECO:0000313" key="1">
    <source>
        <dbReference type="EMBL" id="OOK64699.1"/>
    </source>
</evidence>
<sequence>MLLTTHRLAAEIAATGVYGFRGRAAGAGCSTAAHPSIRQQALNYTEP</sequence>
<dbReference type="Proteomes" id="UP000189229">
    <property type="component" value="Unassembled WGS sequence"/>
</dbReference>
<evidence type="ECO:0000313" key="4">
    <source>
        <dbReference type="Proteomes" id="UP000189229"/>
    </source>
</evidence>
<reference evidence="3 4" key="1">
    <citation type="submission" date="2017-02" db="EMBL/GenBank/DDBJ databases">
        <title>Complete genome sequences of Mycobacterium kansasii strains isolated from rhesus macaques.</title>
        <authorList>
            <person name="Panda A."/>
            <person name="Nagaraj S."/>
            <person name="Zhao X."/>
            <person name="Tettelin H."/>
            <person name="Detolla L.J."/>
        </authorList>
    </citation>
    <scope>NUCLEOTIDE SEQUENCE [LARGE SCALE GENOMIC DNA]</scope>
    <source>
        <strain evidence="1 3">11-3469</strain>
        <strain evidence="2 4">11-3813</strain>
    </source>
</reference>
<protein>
    <submittedName>
        <fullName evidence="2">Uncharacterized protein</fullName>
    </submittedName>
</protein>
<gene>
    <name evidence="1" type="ORF">BZL29_8137</name>
    <name evidence="2" type="ORF">BZL30_4502</name>
</gene>
<accession>A0A1V3X319</accession>
<evidence type="ECO:0000313" key="3">
    <source>
        <dbReference type="Proteomes" id="UP000188532"/>
    </source>
</evidence>
<proteinExistence type="predicted"/>
<name>A0A1V3X319_MYCKA</name>
<dbReference type="EMBL" id="MVBN01000012">
    <property type="protein sequence ID" value="OOK64699.1"/>
    <property type="molecule type" value="Genomic_DNA"/>
</dbReference>